<dbReference type="Pfam" id="PF12796">
    <property type="entry name" value="Ank_2"/>
    <property type="match status" value="1"/>
</dbReference>
<proteinExistence type="inferred from homology"/>
<evidence type="ECO:0000313" key="10">
    <source>
        <dbReference type="Proteomes" id="UP001153636"/>
    </source>
</evidence>
<dbReference type="AlphaFoldDB" id="A0A9P0G6I9"/>
<dbReference type="InterPro" id="IPR056237">
    <property type="entry name" value="ANKLE2_3rd"/>
</dbReference>
<evidence type="ECO:0000256" key="1">
    <source>
        <dbReference type="ARBA" id="ARBA00004240"/>
    </source>
</evidence>
<evidence type="ECO:0000256" key="6">
    <source>
        <dbReference type="ARBA" id="ARBA00023306"/>
    </source>
</evidence>
<feature type="compositionally biased region" description="Acidic residues" evidence="7">
    <location>
        <begin position="704"/>
        <end position="716"/>
    </location>
</feature>
<feature type="region of interest" description="Disordered" evidence="7">
    <location>
        <begin position="702"/>
        <end position="726"/>
    </location>
</feature>
<dbReference type="PANTHER" id="PTHR12349">
    <property type="entry name" value="ANKYRIN REPEAT AND LEM DOMAIN-CONTAINING PROTEIN 2"/>
    <property type="match status" value="1"/>
</dbReference>
<keyword evidence="10" id="KW-1185">Reference proteome</keyword>
<keyword evidence="6" id="KW-0131">Cell cycle</keyword>
<sequence>MNRIDSNKMKDQQSTNTIYYGVYTPNDNKEYNGTPNVFDDKTEALKVAKKNKKSRFKAFQFYHEAVEFALNGSEFPNNNSNANNSFGQKSISESSNTVGEKASPFKGPKPQEFIELRKAIENGNFKMVKDTIWQNPRYLVSSGDTPAILQEGPRYNALHIAAKSKNAEITEFILSTISNPEFIKLLYGDDNQQNAEERANVLLDLYLNTPNKGLNETPIHFASKHGAPDVVEILVSYPQCDKTLKNRFKKTPDQIICERAEGENVAAAKKAIELLLHDNYYVPVLRAEDNSLPPLIGEPFSTTSPPVINEDPLSPRLEIHAYAGPMDRKEAQQFRKTWKTPPRSLNFSLPGGKQVDNINAVSLKYKDPKKGLERIGKRLANTYDVNWKEYWPFLDCFIDLGSEEGLNLLEAFLAEKYVALNNSVMEELKKSSSELNGIDALSPISNLCTVFSACRLNDSTKSHESIDDKKMDPGSINYIDKACQVFANRISNDILYILCNEDNILQVLETQVKQLELLVTSYMDDCRFTLINFQKIHSRLGILIGQKLYNNLKENVRGFLCSKLETMLDNLTKSIDCFSSDDESHNLDTAENRKPTIHKRQLICLLHYVLNFLSQNYENKQALDEGGCVKDWDMAEACTCVYHLRRAKKNSVSKSNSFKNSLKVFGSASFDEGPRSLSFNEDTDPNCVPNDFNLSGLSTRIEMSSDESDSDEDEENFYTPPASPSLLQTELDSEDEFMDSELPKYDVFMEGDAPTKSDCDVFNAICYSEVKLDHIQYPNVYRWYHTISLYSKEERESWAMKDHQRTEPDLQNSSLNSSFNIDSPRTSTPSKSWLRITGANSPKALKSRSLFF</sequence>
<dbReference type="SMART" id="SM00248">
    <property type="entry name" value="ANK"/>
    <property type="match status" value="2"/>
</dbReference>
<organism evidence="9 10">
    <name type="scientific">Psylliodes chrysocephalus</name>
    <dbReference type="NCBI Taxonomy" id="3402493"/>
    <lineage>
        <taxon>Eukaryota</taxon>
        <taxon>Metazoa</taxon>
        <taxon>Ecdysozoa</taxon>
        <taxon>Arthropoda</taxon>
        <taxon>Hexapoda</taxon>
        <taxon>Insecta</taxon>
        <taxon>Pterygota</taxon>
        <taxon>Neoptera</taxon>
        <taxon>Endopterygota</taxon>
        <taxon>Coleoptera</taxon>
        <taxon>Polyphaga</taxon>
        <taxon>Cucujiformia</taxon>
        <taxon>Chrysomeloidea</taxon>
        <taxon>Chrysomelidae</taxon>
        <taxon>Galerucinae</taxon>
        <taxon>Alticini</taxon>
        <taxon>Psylliodes</taxon>
    </lineage>
</organism>
<dbReference type="InterPro" id="IPR036770">
    <property type="entry name" value="Ankyrin_rpt-contain_sf"/>
</dbReference>
<dbReference type="GO" id="GO:0031468">
    <property type="term" value="P:nuclear membrane reassembly"/>
    <property type="evidence" value="ECO:0007669"/>
    <property type="project" value="UniProtKB-ARBA"/>
</dbReference>
<dbReference type="FunFam" id="1.25.40.20:FF:000072">
    <property type="entry name" value="Ankyrin repeat and LEM domain containing 2"/>
    <property type="match status" value="1"/>
</dbReference>
<evidence type="ECO:0000256" key="5">
    <source>
        <dbReference type="ARBA" id="ARBA00023043"/>
    </source>
</evidence>
<dbReference type="EMBL" id="OV651813">
    <property type="protein sequence ID" value="CAH1098632.1"/>
    <property type="molecule type" value="Genomic_DNA"/>
</dbReference>
<feature type="compositionally biased region" description="Polar residues" evidence="7">
    <location>
        <begin position="86"/>
        <end position="98"/>
    </location>
</feature>
<evidence type="ECO:0000256" key="3">
    <source>
        <dbReference type="ARBA" id="ARBA00022618"/>
    </source>
</evidence>
<dbReference type="OrthoDB" id="7446186at2759"/>
<feature type="domain" description="ANKLE2 third alpha/beta" evidence="8">
    <location>
        <begin position="280"/>
        <end position="390"/>
    </location>
</feature>
<keyword evidence="4" id="KW-0256">Endoplasmic reticulum</keyword>
<gene>
    <name evidence="9" type="ORF">PSYICH_LOCUS741</name>
</gene>
<comment type="subcellular location">
    <subcellularLocation>
        <location evidence="1">Endoplasmic reticulum</location>
    </subcellularLocation>
</comment>
<comment type="similarity">
    <text evidence="2">Belongs to the ANKLE2 family.</text>
</comment>
<evidence type="ECO:0000259" key="8">
    <source>
        <dbReference type="Pfam" id="PF24567"/>
    </source>
</evidence>
<dbReference type="Gene3D" id="1.25.40.20">
    <property type="entry name" value="Ankyrin repeat-containing domain"/>
    <property type="match status" value="1"/>
</dbReference>
<dbReference type="GO" id="GO:0005783">
    <property type="term" value="C:endoplasmic reticulum"/>
    <property type="evidence" value="ECO:0007669"/>
    <property type="project" value="UniProtKB-SubCell"/>
</dbReference>
<evidence type="ECO:0000313" key="9">
    <source>
        <dbReference type="EMBL" id="CAH1098632.1"/>
    </source>
</evidence>
<feature type="compositionally biased region" description="Polar residues" evidence="7">
    <location>
        <begin position="809"/>
        <end position="831"/>
    </location>
</feature>
<dbReference type="InterPro" id="IPR002110">
    <property type="entry name" value="Ankyrin_rpt"/>
</dbReference>
<dbReference type="Proteomes" id="UP001153636">
    <property type="component" value="Chromosome 1"/>
</dbReference>
<dbReference type="GO" id="GO:0007399">
    <property type="term" value="P:nervous system development"/>
    <property type="evidence" value="ECO:0007669"/>
    <property type="project" value="UniProtKB-ARBA"/>
</dbReference>
<evidence type="ECO:0000256" key="4">
    <source>
        <dbReference type="ARBA" id="ARBA00022824"/>
    </source>
</evidence>
<protein>
    <recommendedName>
        <fullName evidence="8">ANKLE2 third alpha/beta domain-containing protein</fullName>
    </recommendedName>
</protein>
<dbReference type="PANTHER" id="PTHR12349:SF4">
    <property type="entry name" value="ANKYRIN REPEAT AND LEM DOMAIN-CONTAINING PROTEIN 2"/>
    <property type="match status" value="1"/>
</dbReference>
<reference evidence="9" key="1">
    <citation type="submission" date="2022-01" db="EMBL/GenBank/DDBJ databases">
        <authorList>
            <person name="King R."/>
        </authorList>
    </citation>
    <scope>NUCLEOTIDE SEQUENCE</scope>
</reference>
<evidence type="ECO:0000256" key="2">
    <source>
        <dbReference type="ARBA" id="ARBA00007597"/>
    </source>
</evidence>
<feature type="region of interest" description="Disordered" evidence="7">
    <location>
        <begin position="800"/>
        <end position="832"/>
    </location>
</feature>
<keyword evidence="3" id="KW-0132">Cell division</keyword>
<feature type="region of interest" description="Disordered" evidence="7">
    <location>
        <begin position="676"/>
        <end position="695"/>
    </location>
</feature>
<dbReference type="Pfam" id="PF24567">
    <property type="entry name" value="ANKLE2_3rd"/>
    <property type="match status" value="1"/>
</dbReference>
<name>A0A9P0G6I9_9CUCU</name>
<feature type="region of interest" description="Disordered" evidence="7">
    <location>
        <begin position="79"/>
        <end position="108"/>
    </location>
</feature>
<dbReference type="GO" id="GO:0051721">
    <property type="term" value="F:protein phosphatase 2A binding"/>
    <property type="evidence" value="ECO:0007669"/>
    <property type="project" value="TreeGrafter"/>
</dbReference>
<dbReference type="GO" id="GO:0051301">
    <property type="term" value="P:cell division"/>
    <property type="evidence" value="ECO:0007669"/>
    <property type="project" value="UniProtKB-KW"/>
</dbReference>
<accession>A0A9P0G6I9</accession>
<keyword evidence="5" id="KW-0040">ANK repeat</keyword>
<evidence type="ECO:0000256" key="7">
    <source>
        <dbReference type="SAM" id="MobiDB-lite"/>
    </source>
</evidence>
<dbReference type="SUPFAM" id="SSF48403">
    <property type="entry name" value="Ankyrin repeat"/>
    <property type="match status" value="1"/>
</dbReference>